<reference evidence="3" key="1">
    <citation type="submission" date="2018-04" db="EMBL/GenBank/DDBJ databases">
        <authorList>
            <person name="Cornet L."/>
        </authorList>
    </citation>
    <scope>NUCLEOTIDE SEQUENCE [LARGE SCALE GENOMIC DNA]</scope>
</reference>
<gene>
    <name evidence="2" type="ORF">DCF17_04035</name>
</gene>
<keyword evidence="1" id="KW-0812">Transmembrane</keyword>
<evidence type="ECO:0000256" key="1">
    <source>
        <dbReference type="SAM" id="Phobius"/>
    </source>
</evidence>
<keyword evidence="1" id="KW-0472">Membrane</keyword>
<protein>
    <recommendedName>
        <fullName evidence="4">DUF883 domain-containing protein</fullName>
    </recommendedName>
</protein>
<evidence type="ECO:0008006" key="4">
    <source>
        <dbReference type="Google" id="ProtNLM"/>
    </source>
</evidence>
<sequence>MANSQLTAATKKAFKHHFESMVPLLLSEWPQLTKENLAATEGDVDSTVVYISDETDRTKTLVRRQINELATLVEVDAPAPGKVAANGASSASLEPAGPLGIDKSSIDNLLDDLESRTENLIQELKAEMLPELEKRARGNLGQSLLIALGIGFVLGLILRGKRG</sequence>
<evidence type="ECO:0000313" key="2">
    <source>
        <dbReference type="EMBL" id="PZO44404.1"/>
    </source>
</evidence>
<reference evidence="2 3" key="2">
    <citation type="submission" date="2018-06" db="EMBL/GenBank/DDBJ databases">
        <title>Metagenomic assembly of (sub)arctic Cyanobacteria and their associated microbiome from non-axenic cultures.</title>
        <authorList>
            <person name="Baurain D."/>
        </authorList>
    </citation>
    <scope>NUCLEOTIDE SEQUENCE [LARGE SCALE GENOMIC DNA]</scope>
    <source>
        <strain evidence="2">ULC041bin1</strain>
    </source>
</reference>
<keyword evidence="1" id="KW-1133">Transmembrane helix</keyword>
<dbReference type="AlphaFoldDB" id="A0A2W4WGV8"/>
<organism evidence="2 3">
    <name type="scientific">Shackletoniella antarctica</name>
    <dbReference type="NCBI Taxonomy" id="268115"/>
    <lineage>
        <taxon>Bacteria</taxon>
        <taxon>Bacillati</taxon>
        <taxon>Cyanobacteriota</taxon>
        <taxon>Cyanophyceae</taxon>
        <taxon>Oculatellales</taxon>
        <taxon>Oculatellaceae</taxon>
        <taxon>Shackletoniella</taxon>
    </lineage>
</organism>
<accession>A0A2W4WGV8</accession>
<dbReference type="Proteomes" id="UP000249081">
    <property type="component" value="Unassembled WGS sequence"/>
</dbReference>
<dbReference type="EMBL" id="QBMN01000017">
    <property type="protein sequence ID" value="PZO44404.1"/>
    <property type="molecule type" value="Genomic_DNA"/>
</dbReference>
<proteinExistence type="predicted"/>
<feature type="transmembrane region" description="Helical" evidence="1">
    <location>
        <begin position="140"/>
        <end position="158"/>
    </location>
</feature>
<name>A0A2W4WGV8_9CYAN</name>
<evidence type="ECO:0000313" key="3">
    <source>
        <dbReference type="Proteomes" id="UP000249081"/>
    </source>
</evidence>
<comment type="caution">
    <text evidence="2">The sequence shown here is derived from an EMBL/GenBank/DDBJ whole genome shotgun (WGS) entry which is preliminary data.</text>
</comment>